<dbReference type="AlphaFoldDB" id="A0A3G3IRG8"/>
<evidence type="ECO:0000256" key="1">
    <source>
        <dbReference type="ARBA" id="ARBA00009861"/>
    </source>
</evidence>
<protein>
    <submittedName>
        <fullName evidence="2">ECERIFERUM2-like protein</fullName>
    </submittedName>
</protein>
<dbReference type="InterPro" id="IPR050317">
    <property type="entry name" value="Plant_Fungal_Acyltransferase"/>
</dbReference>
<dbReference type="Pfam" id="PF02458">
    <property type="entry name" value="Transferase"/>
    <property type="match status" value="1"/>
</dbReference>
<dbReference type="EMBL" id="MH125274">
    <property type="protein sequence ID" value="AYQ58371.1"/>
    <property type="molecule type" value="mRNA"/>
</dbReference>
<reference evidence="2" key="1">
    <citation type="submission" date="2018-03" db="EMBL/GenBank/DDBJ databases">
        <authorList>
            <person name="Hu C."/>
            <person name="Li D."/>
            <person name="G Y."/>
            <person name="Lu J."/>
        </authorList>
    </citation>
    <scope>NUCLEOTIDE SEQUENCE</scope>
</reference>
<proteinExistence type="evidence at transcript level"/>
<dbReference type="PANTHER" id="PTHR31642:SF259">
    <property type="entry name" value="PROTEIN ECERIFERUM 2"/>
    <property type="match status" value="1"/>
</dbReference>
<accession>A0A3G3IRG8</accession>
<name>A0A3G3IRG8_CAMSI</name>
<organism evidence="2">
    <name type="scientific">Camellia sinensis</name>
    <name type="common">Tea plant</name>
    <name type="synonym">Thea sinensis</name>
    <dbReference type="NCBI Taxonomy" id="4442"/>
    <lineage>
        <taxon>Eukaryota</taxon>
        <taxon>Viridiplantae</taxon>
        <taxon>Streptophyta</taxon>
        <taxon>Embryophyta</taxon>
        <taxon>Tracheophyta</taxon>
        <taxon>Spermatophyta</taxon>
        <taxon>Magnoliopsida</taxon>
        <taxon>eudicotyledons</taxon>
        <taxon>Gunneridae</taxon>
        <taxon>Pentapetalae</taxon>
        <taxon>asterids</taxon>
        <taxon>Ericales</taxon>
        <taxon>Theaceae</taxon>
        <taxon>Camellia</taxon>
    </lineage>
</organism>
<dbReference type="GO" id="GO:0016747">
    <property type="term" value="F:acyltransferase activity, transferring groups other than amino-acyl groups"/>
    <property type="evidence" value="ECO:0007669"/>
    <property type="project" value="TreeGrafter"/>
</dbReference>
<sequence>MVSTDDVQNPVHNIRLSSVVPARVTGDDKVHELTNMDLAMKLHYIRGLYFFDSDSVRGLDISQLKTPMFQWLDLYHLTCGRIRRSEKNGRPFIKYNDSGVRIVEGSCSKTLDEWLGLKDRCLVDDDQLVYCQVVGPDLCFSPLVFIQFTWFKCGGLSVGLSWAHILGDAFSASTFINKWGQIMAGHTPLPPQPLRNIPNSEICQFPPTLSEKPFSLKMVEPVGDYWLTANDCKMESHSFHITPKKLDHILSMTPGLNQATQSQFFEILAALMWRSLAKVRGESEPRVVTICKNNSHNRGNEIPSNGQVIGIVKADFKVEKAELLELTKLIGEKMVDERNVIEELVERKNEKLDFIVYGANLTFVDLEEVDIYGLQLKGKKPVFANYMAAGIGDEGTVLVLPGPENGKQGNGEGRTITVILPENQMVGLKNALRKEWGIF</sequence>
<dbReference type="InterPro" id="IPR023213">
    <property type="entry name" value="CAT-like_dom_sf"/>
</dbReference>
<evidence type="ECO:0000313" key="2">
    <source>
        <dbReference type="EMBL" id="AYQ58371.1"/>
    </source>
</evidence>
<reference evidence="2" key="2">
    <citation type="submission" date="2018-11" db="EMBL/GenBank/DDBJ databases">
        <title>Biosynthesis and transformation of volatiles in plucked tea leaves during bruising and withering treatment.</title>
        <authorList>
            <person name="Hu C.J."/>
            <person name="Li D."/>
            <person name="G Y."/>
            <person name="Lu J.L."/>
        </authorList>
    </citation>
    <scope>NUCLEOTIDE SEQUENCE</scope>
</reference>
<dbReference type="PANTHER" id="PTHR31642">
    <property type="entry name" value="TRICHOTHECENE 3-O-ACETYLTRANSFERASE"/>
    <property type="match status" value="1"/>
</dbReference>
<dbReference type="Gene3D" id="3.30.559.10">
    <property type="entry name" value="Chloramphenicol acetyltransferase-like domain"/>
    <property type="match status" value="2"/>
</dbReference>
<comment type="similarity">
    <text evidence="1">Belongs to the plant acyltransferase family.</text>
</comment>